<accession>A0ABU9GTM3</accession>
<dbReference type="Proteomes" id="UP001369082">
    <property type="component" value="Unassembled WGS sequence"/>
</dbReference>
<sequence length="230" mass="26436">MHNNLKESDLYTPIKQFLTNLGYQVKGEIKSCDIVAIKDDEVIIIELKLTLNITLLLQSIDRFSLADIVYIAIPKQSAIYKKKQKQVKKLVARLGLGLMVVDIQKEHAYVEVIRDPKEYTPQKNKRKQKALLKEFHQRQGDTQKGGSTTRKAGLTAYRQRSIRIAEYMKTLSSCTGMQVNKAIQEPQATQFLYNNHYGWFNKVSRGVYALSEKGKTELVEWQQKDIVATQ</sequence>
<proteinExistence type="predicted"/>
<dbReference type="RefSeq" id="WP_341598815.1">
    <property type="nucleotide sequence ID" value="NZ_JBAKAZ010000076.1"/>
</dbReference>
<evidence type="ECO:0000313" key="2">
    <source>
        <dbReference type="Proteomes" id="UP001369082"/>
    </source>
</evidence>
<reference evidence="1 2" key="1">
    <citation type="submission" date="2024-02" db="EMBL/GenBank/DDBJ databases">
        <title>Bacteria isolated from the canopy kelp, Nereocystis luetkeana.</title>
        <authorList>
            <person name="Pfister C.A."/>
            <person name="Younker I.T."/>
            <person name="Light S.H."/>
        </authorList>
    </citation>
    <scope>NUCLEOTIDE SEQUENCE [LARGE SCALE GENOMIC DNA]</scope>
    <source>
        <strain evidence="1 2">TI.1.05</strain>
    </source>
</reference>
<evidence type="ECO:0000313" key="1">
    <source>
        <dbReference type="EMBL" id="MEL0630688.1"/>
    </source>
</evidence>
<comment type="caution">
    <text evidence="1">The sequence shown here is derived from an EMBL/GenBank/DDBJ whole genome shotgun (WGS) entry which is preliminary data.</text>
</comment>
<dbReference type="EMBL" id="JBAKAZ010000076">
    <property type="protein sequence ID" value="MEL0630688.1"/>
    <property type="molecule type" value="Genomic_DNA"/>
</dbReference>
<name>A0ABU9GTM3_9GAMM</name>
<gene>
    <name evidence="1" type="ORF">V6256_13830</name>
</gene>
<dbReference type="Pfam" id="PF09929">
    <property type="entry name" value="DUF2161"/>
    <property type="match status" value="1"/>
</dbReference>
<keyword evidence="2" id="KW-1185">Reference proteome</keyword>
<protein>
    <submittedName>
        <fullName evidence="1">DUF2161 family putative PD-(D/E)XK-type phosphodiesterase</fullName>
    </submittedName>
</protein>
<dbReference type="InterPro" id="IPR018679">
    <property type="entry name" value="DUF2161"/>
</dbReference>
<organism evidence="1 2">
    <name type="scientific">Psychromonas aquatilis</name>
    <dbReference type="NCBI Taxonomy" id="2005072"/>
    <lineage>
        <taxon>Bacteria</taxon>
        <taxon>Pseudomonadati</taxon>
        <taxon>Pseudomonadota</taxon>
        <taxon>Gammaproteobacteria</taxon>
        <taxon>Alteromonadales</taxon>
        <taxon>Psychromonadaceae</taxon>
        <taxon>Psychromonas</taxon>
    </lineage>
</organism>